<dbReference type="AlphaFoldDB" id="A0A2P2JYZ4"/>
<reference evidence="1" key="1">
    <citation type="submission" date="2018-02" db="EMBL/GenBank/DDBJ databases">
        <title>Rhizophora mucronata_Transcriptome.</title>
        <authorList>
            <person name="Meera S.P."/>
            <person name="Sreeshan A."/>
            <person name="Augustine A."/>
        </authorList>
    </citation>
    <scope>NUCLEOTIDE SEQUENCE</scope>
    <source>
        <tissue evidence="1">Leaf</tissue>
    </source>
</reference>
<organism evidence="1">
    <name type="scientific">Rhizophora mucronata</name>
    <name type="common">Asiatic mangrove</name>
    <dbReference type="NCBI Taxonomy" id="61149"/>
    <lineage>
        <taxon>Eukaryota</taxon>
        <taxon>Viridiplantae</taxon>
        <taxon>Streptophyta</taxon>
        <taxon>Embryophyta</taxon>
        <taxon>Tracheophyta</taxon>
        <taxon>Spermatophyta</taxon>
        <taxon>Magnoliopsida</taxon>
        <taxon>eudicotyledons</taxon>
        <taxon>Gunneridae</taxon>
        <taxon>Pentapetalae</taxon>
        <taxon>rosids</taxon>
        <taxon>fabids</taxon>
        <taxon>Malpighiales</taxon>
        <taxon>Rhizophoraceae</taxon>
        <taxon>Rhizophora</taxon>
    </lineage>
</organism>
<evidence type="ECO:0000313" key="1">
    <source>
        <dbReference type="EMBL" id="MBW98682.1"/>
    </source>
</evidence>
<proteinExistence type="predicted"/>
<protein>
    <submittedName>
        <fullName evidence="1">Uncharacterized protein</fullName>
    </submittedName>
</protein>
<dbReference type="EMBL" id="GGEC01018199">
    <property type="protein sequence ID" value="MBW98682.1"/>
    <property type="molecule type" value="Transcribed_RNA"/>
</dbReference>
<sequence>MDTCLPEVTAKTAPALTTDFTCKNMTVEQCYASLELIISISHQPKPTTSEKILASLSNTTRYQ</sequence>
<name>A0A2P2JYZ4_RHIMU</name>
<accession>A0A2P2JYZ4</accession>